<dbReference type="EMBL" id="AUPL01002630">
    <property type="protein sequence ID" value="ESL09647.1"/>
    <property type="molecule type" value="Genomic_DNA"/>
</dbReference>
<name>A0A061J8Q6_TRYRA</name>
<comment type="caution">
    <text evidence="3">The sequence shown here is derived from an EMBL/GenBank/DDBJ whole genome shotgun (WGS) entry which is preliminary data.</text>
</comment>
<feature type="domain" description="A-kinase anchor protein 7-like phosphoesterase" evidence="2">
    <location>
        <begin position="158"/>
        <end position="400"/>
    </location>
</feature>
<feature type="region of interest" description="Disordered" evidence="1">
    <location>
        <begin position="73"/>
        <end position="96"/>
    </location>
</feature>
<reference evidence="3 4" key="1">
    <citation type="submission" date="2013-07" db="EMBL/GenBank/DDBJ databases">
        <authorList>
            <person name="Stoco P.H."/>
            <person name="Wagner G."/>
            <person name="Gerber A."/>
            <person name="Zaha A."/>
            <person name="Thompson C."/>
            <person name="Bartholomeu D.C."/>
            <person name="Luckemeyer D.D."/>
            <person name="Bahia D."/>
            <person name="Loreto E."/>
            <person name="Prestes E.B."/>
            <person name="Lima F.M."/>
            <person name="Rodrigues-Luiz G."/>
            <person name="Vallejo G.A."/>
            <person name="Filho J.F."/>
            <person name="Monteiro K.M."/>
            <person name="Tyler K.M."/>
            <person name="de Almeida L.G."/>
            <person name="Ortiz M.F."/>
            <person name="Siervo M.A."/>
            <person name="de Moraes M.H."/>
            <person name="Cunha O.L."/>
            <person name="Mendonca-Neto R."/>
            <person name="Silva R."/>
            <person name="Teixeira S.M."/>
            <person name="Murta S.M."/>
            <person name="Sincero T.C."/>
            <person name="Mendes T.A."/>
            <person name="Urmenyi T.P."/>
            <person name="Silva V.G."/>
            <person name="da Rocha W.D."/>
            <person name="Andersson B."/>
            <person name="Romanha A.J."/>
            <person name="Steindel M."/>
            <person name="de Vasconcelos A.T."/>
            <person name="Grisard E.C."/>
        </authorList>
    </citation>
    <scope>NUCLEOTIDE SEQUENCE [LARGE SCALE GENOMIC DNA]</scope>
    <source>
        <strain evidence="3 4">SC58</strain>
    </source>
</reference>
<dbReference type="GO" id="GO:0006307">
    <property type="term" value="P:DNA alkylation repair"/>
    <property type="evidence" value="ECO:0007669"/>
    <property type="project" value="InterPro"/>
</dbReference>
<sequence>MIGDALPASGGCGAAFDVRGRTGARGFRRRGLTGATQPRRHGWLCPACSHVSVDPRRVCGVCLAVEPGVAGDDRRGGAVGEGDGDGNGVVGWPRGNHGVSEDPTVRILTLPHGRCYRLTVAAAEPHGSRAVGSTGWEEEEVSVGRRVGDAGPWTTASYTHFVSLPIGKLSAVRANATLLLEAMKHRCVDPAAMVTDDIFTTAPRMHITLLMLSLPTQAAVALAKVCMQALEKKIRMWQETPRSTSGTETVNDECGVLQIHLGGLHVMKGRGRNEKKADVLYMGLADAASAALLTTLQKLVYECFAELTVNNPHGKKQSELLHMTLLNTKWRGGEAAQEGGGAVEKPRSRISFDATHIRQEFGNATLRGGGADGAIVLECIELNALHYDSERECYSCECVIAL</sequence>
<dbReference type="PANTHER" id="PTHR13360:SF1">
    <property type="entry name" value="ACTIVATING SIGNAL COINTEGRATOR 1 COMPLEX SUBUNIT 1"/>
    <property type="match status" value="1"/>
</dbReference>
<dbReference type="Proteomes" id="UP000031737">
    <property type="component" value="Unassembled WGS sequence"/>
</dbReference>
<organism evidence="3 4">
    <name type="scientific">Trypanosoma rangeli SC58</name>
    <dbReference type="NCBI Taxonomy" id="429131"/>
    <lineage>
        <taxon>Eukaryota</taxon>
        <taxon>Discoba</taxon>
        <taxon>Euglenozoa</taxon>
        <taxon>Kinetoplastea</taxon>
        <taxon>Metakinetoplastina</taxon>
        <taxon>Trypanosomatida</taxon>
        <taxon>Trypanosomatidae</taxon>
        <taxon>Trypanosoma</taxon>
        <taxon>Herpetosoma</taxon>
    </lineage>
</organism>
<dbReference type="Gene3D" id="3.90.1140.10">
    <property type="entry name" value="Cyclic phosphodiesterase"/>
    <property type="match status" value="1"/>
</dbReference>
<dbReference type="AlphaFoldDB" id="A0A061J8Q6"/>
<gene>
    <name evidence="3" type="ORF">TRSC58_02630</name>
</gene>
<feature type="compositionally biased region" description="Gly residues" evidence="1">
    <location>
        <begin position="77"/>
        <end position="89"/>
    </location>
</feature>
<dbReference type="OrthoDB" id="277832at2759"/>
<evidence type="ECO:0000259" key="2">
    <source>
        <dbReference type="Pfam" id="PF10469"/>
    </source>
</evidence>
<protein>
    <recommendedName>
        <fullName evidence="2">A-kinase anchor protein 7-like phosphoesterase domain-containing protein</fullName>
    </recommendedName>
</protein>
<dbReference type="InterPro" id="IPR009210">
    <property type="entry name" value="ASCC1"/>
</dbReference>
<evidence type="ECO:0000313" key="4">
    <source>
        <dbReference type="Proteomes" id="UP000031737"/>
    </source>
</evidence>
<keyword evidence="4" id="KW-1185">Reference proteome</keyword>
<accession>A0A061J8Q6</accession>
<evidence type="ECO:0000256" key="1">
    <source>
        <dbReference type="SAM" id="MobiDB-lite"/>
    </source>
</evidence>
<dbReference type="VEuPathDB" id="TriTrypDB:TRSC58_02630"/>
<proteinExistence type="predicted"/>
<dbReference type="PANTHER" id="PTHR13360">
    <property type="entry name" value="ACTIVATING SIGNAL COINTEGRATOR 1 COMPLEX SUBUNIT 1"/>
    <property type="match status" value="1"/>
</dbReference>
<evidence type="ECO:0000313" key="3">
    <source>
        <dbReference type="EMBL" id="ESL09647.1"/>
    </source>
</evidence>
<dbReference type="GO" id="GO:0005634">
    <property type="term" value="C:nucleus"/>
    <property type="evidence" value="ECO:0007669"/>
    <property type="project" value="TreeGrafter"/>
</dbReference>
<dbReference type="InterPro" id="IPR019510">
    <property type="entry name" value="AKAP7-like_phosphoesterase"/>
</dbReference>
<dbReference type="Pfam" id="PF10469">
    <property type="entry name" value="AKAP7_NLS"/>
    <property type="match status" value="1"/>
</dbReference>
<dbReference type="GO" id="GO:0006355">
    <property type="term" value="P:regulation of DNA-templated transcription"/>
    <property type="evidence" value="ECO:0007669"/>
    <property type="project" value="TreeGrafter"/>
</dbReference>